<evidence type="ECO:0000313" key="2">
    <source>
        <dbReference type="EMBL" id="CBK41507.1"/>
    </source>
</evidence>
<evidence type="ECO:0000313" key="3">
    <source>
        <dbReference type="Proteomes" id="UP000001660"/>
    </source>
</evidence>
<dbReference type="STRING" id="330214.NIDE1776"/>
<organism evidence="2 3">
    <name type="scientific">Nitrospira defluvii</name>
    <dbReference type="NCBI Taxonomy" id="330214"/>
    <lineage>
        <taxon>Bacteria</taxon>
        <taxon>Pseudomonadati</taxon>
        <taxon>Nitrospirota</taxon>
        <taxon>Nitrospiria</taxon>
        <taxon>Nitrospirales</taxon>
        <taxon>Nitrospiraceae</taxon>
        <taxon>Nitrospira</taxon>
    </lineage>
</organism>
<dbReference type="OrthoDB" id="9792805at2"/>
<dbReference type="KEGG" id="nde:NIDE1776"/>
<dbReference type="Pfam" id="PF10057">
    <property type="entry name" value="MpsC"/>
    <property type="match status" value="1"/>
</dbReference>
<accession>D8PE48</accession>
<dbReference type="HOGENOM" id="CLU_2104545_0_0_0"/>
<name>D8PE48_9BACT</name>
<dbReference type="AlphaFoldDB" id="D8PE48"/>
<evidence type="ECO:0000259" key="1">
    <source>
        <dbReference type="Pfam" id="PF10057"/>
    </source>
</evidence>
<feature type="domain" description="Na+-translocating membrane potential-generating system MpsC" evidence="1">
    <location>
        <begin position="7"/>
        <end position="111"/>
    </location>
</feature>
<keyword evidence="3" id="KW-1185">Reference proteome</keyword>
<protein>
    <recommendedName>
        <fullName evidence="1">Na+-translocating membrane potential-generating system MpsC domain-containing protein</fullName>
    </recommendedName>
</protein>
<dbReference type="Proteomes" id="UP000001660">
    <property type="component" value="Chromosome"/>
</dbReference>
<gene>
    <name evidence="2" type="ORF">NIDE1776</name>
</gene>
<proteinExistence type="predicted"/>
<dbReference type="InterPro" id="IPR018745">
    <property type="entry name" value="MpsC"/>
</dbReference>
<dbReference type="EMBL" id="FP929003">
    <property type="protein sequence ID" value="CBK41507.1"/>
    <property type="molecule type" value="Genomic_DNA"/>
</dbReference>
<sequence length="115" mass="13193">MAQARNKADIEYAVMLAILNFHTEFMKSNYAHVRVQMSPDEIDVTLTRQGSVPAEMRLARSEEGCALLRQVHEAMFVSCEDILRERIEPVVERKVREMVTTLDPLSGQSRIAIRF</sequence>
<reference evidence="2 3" key="1">
    <citation type="journal article" date="2010" name="Proc. Natl. Acad. Sci. U.S.A.">
        <title>A Nitrospira metagenome illuminates the physiology and evolution of globally important nitrite-oxidizing bacteria.</title>
        <authorList>
            <person name="Lucker S."/>
            <person name="Wagner M."/>
            <person name="Maixner F."/>
            <person name="Pelletier E."/>
            <person name="Koch H."/>
            <person name="Vacherie B."/>
            <person name="Rattei T."/>
            <person name="Sinninghe Damste J."/>
            <person name="Spieck E."/>
            <person name="Le Paslier D."/>
            <person name="Daims H."/>
        </authorList>
    </citation>
    <scope>NUCLEOTIDE SEQUENCE [LARGE SCALE GENOMIC DNA]</scope>
</reference>